<evidence type="ECO:0000256" key="1">
    <source>
        <dbReference type="SAM" id="MobiDB-lite"/>
    </source>
</evidence>
<name>A0A653C000_CALMS</name>
<dbReference type="AlphaFoldDB" id="A0A653C000"/>
<feature type="region of interest" description="Disordered" evidence="1">
    <location>
        <begin position="23"/>
        <end position="45"/>
    </location>
</feature>
<keyword evidence="3" id="KW-1185">Reference proteome</keyword>
<protein>
    <submittedName>
        <fullName evidence="2">Uncharacterized protein</fullName>
    </submittedName>
</protein>
<dbReference type="Proteomes" id="UP000410492">
    <property type="component" value="Unassembled WGS sequence"/>
</dbReference>
<dbReference type="EMBL" id="CAACVG010006667">
    <property type="protein sequence ID" value="VEN40886.1"/>
    <property type="molecule type" value="Genomic_DNA"/>
</dbReference>
<proteinExistence type="predicted"/>
<reference evidence="2 3" key="1">
    <citation type="submission" date="2019-01" db="EMBL/GenBank/DDBJ databases">
        <authorList>
            <person name="Sayadi A."/>
        </authorList>
    </citation>
    <scope>NUCLEOTIDE SEQUENCE [LARGE SCALE GENOMIC DNA]</scope>
</reference>
<accession>A0A653C000</accession>
<evidence type="ECO:0000313" key="3">
    <source>
        <dbReference type="Proteomes" id="UP000410492"/>
    </source>
</evidence>
<gene>
    <name evidence="2" type="ORF">CALMAC_LOCUS4895</name>
</gene>
<organism evidence="2 3">
    <name type="scientific">Callosobruchus maculatus</name>
    <name type="common">Southern cowpea weevil</name>
    <name type="synonym">Pulse bruchid</name>
    <dbReference type="NCBI Taxonomy" id="64391"/>
    <lineage>
        <taxon>Eukaryota</taxon>
        <taxon>Metazoa</taxon>
        <taxon>Ecdysozoa</taxon>
        <taxon>Arthropoda</taxon>
        <taxon>Hexapoda</taxon>
        <taxon>Insecta</taxon>
        <taxon>Pterygota</taxon>
        <taxon>Neoptera</taxon>
        <taxon>Endopterygota</taxon>
        <taxon>Coleoptera</taxon>
        <taxon>Polyphaga</taxon>
        <taxon>Cucujiformia</taxon>
        <taxon>Chrysomeloidea</taxon>
        <taxon>Chrysomelidae</taxon>
        <taxon>Bruchinae</taxon>
        <taxon>Bruchini</taxon>
        <taxon>Callosobruchus</taxon>
    </lineage>
</organism>
<evidence type="ECO:0000313" key="2">
    <source>
        <dbReference type="EMBL" id="VEN40886.1"/>
    </source>
</evidence>
<sequence>MTVLQLVSIRHVLLPVPSIPADSMNDSAAVGEHPPRLVASSQHSR</sequence>